<organism evidence="1 2">
    <name type="scientific">Brachionus plicatilis</name>
    <name type="common">Marine rotifer</name>
    <name type="synonym">Brachionus muelleri</name>
    <dbReference type="NCBI Taxonomy" id="10195"/>
    <lineage>
        <taxon>Eukaryota</taxon>
        <taxon>Metazoa</taxon>
        <taxon>Spiralia</taxon>
        <taxon>Gnathifera</taxon>
        <taxon>Rotifera</taxon>
        <taxon>Eurotatoria</taxon>
        <taxon>Monogononta</taxon>
        <taxon>Pseudotrocha</taxon>
        <taxon>Ploima</taxon>
        <taxon>Brachionidae</taxon>
        <taxon>Brachionus</taxon>
    </lineage>
</organism>
<name>A0A3M7PEP6_BRAPC</name>
<protein>
    <submittedName>
        <fullName evidence="1">Uncharacterized protein</fullName>
    </submittedName>
</protein>
<dbReference type="Proteomes" id="UP000276133">
    <property type="component" value="Unassembled WGS sequence"/>
</dbReference>
<reference evidence="1 2" key="1">
    <citation type="journal article" date="2018" name="Sci. Rep.">
        <title>Genomic signatures of local adaptation to the degree of environmental predictability in rotifers.</title>
        <authorList>
            <person name="Franch-Gras L."/>
            <person name="Hahn C."/>
            <person name="Garcia-Roger E.M."/>
            <person name="Carmona M.J."/>
            <person name="Serra M."/>
            <person name="Gomez A."/>
        </authorList>
    </citation>
    <scope>NUCLEOTIDE SEQUENCE [LARGE SCALE GENOMIC DNA]</scope>
    <source>
        <strain evidence="1">HYR1</strain>
    </source>
</reference>
<evidence type="ECO:0000313" key="1">
    <source>
        <dbReference type="EMBL" id="RMZ97489.1"/>
    </source>
</evidence>
<evidence type="ECO:0000313" key="2">
    <source>
        <dbReference type="Proteomes" id="UP000276133"/>
    </source>
</evidence>
<dbReference type="EMBL" id="REGN01011384">
    <property type="protein sequence ID" value="RMZ97489.1"/>
    <property type="molecule type" value="Genomic_DNA"/>
</dbReference>
<gene>
    <name evidence="1" type="ORF">BpHYR1_000234</name>
</gene>
<keyword evidence="2" id="KW-1185">Reference proteome</keyword>
<dbReference type="AlphaFoldDB" id="A0A3M7PEP6"/>
<proteinExistence type="predicted"/>
<accession>A0A3M7PEP6</accession>
<comment type="caution">
    <text evidence="1">The sequence shown here is derived from an EMBL/GenBank/DDBJ whole genome shotgun (WGS) entry which is preliminary data.</text>
</comment>
<sequence>MIRSIVKIARRLGRLGRIPTPTWLVRVRIENGLESSKIVLQNVFKIPLGSIEIISQYHNFMSDEINKN</sequence>